<name>X1K235_9ZZZZ</name>
<gene>
    <name evidence="1" type="ORF">S06H3_02303</name>
</gene>
<proteinExistence type="predicted"/>
<organism evidence="1">
    <name type="scientific">marine sediment metagenome</name>
    <dbReference type="NCBI Taxonomy" id="412755"/>
    <lineage>
        <taxon>unclassified sequences</taxon>
        <taxon>metagenomes</taxon>
        <taxon>ecological metagenomes</taxon>
    </lineage>
</organism>
<sequence>MLNMEYLLEEAKNNNLPVLKKRAIIREYLQIIILNSIYKQKPGKYFYFMGGTAMRYFYRLPRFSEDLDFNTPSLGYQEFENILEGIEKDLSREGLPATISVSRRKNLFTAKLLFIDVMGRYGISDGRRASLMIKIEINRPSWELNTDSKVLSMYGYSFTPILMSRGNLLSEKICALLNRKRGRDIYDTLYMLRKKFPFNENVLKANNIKLPVGDTILAHLKSMGEKELKQQANQVKPFLFKEDDIDLIIKAPLYGKAFLDDYANGFEGS</sequence>
<evidence type="ECO:0000313" key="1">
    <source>
        <dbReference type="EMBL" id="GAI01047.1"/>
    </source>
</evidence>
<accession>X1K235</accession>
<dbReference type="Pfam" id="PF08843">
    <property type="entry name" value="AbiEii"/>
    <property type="match status" value="1"/>
</dbReference>
<dbReference type="InterPro" id="IPR014942">
    <property type="entry name" value="AbiEii"/>
</dbReference>
<comment type="caution">
    <text evidence="1">The sequence shown here is derived from an EMBL/GenBank/DDBJ whole genome shotgun (WGS) entry which is preliminary data.</text>
</comment>
<dbReference type="EMBL" id="BARV01000659">
    <property type="protein sequence ID" value="GAI01047.1"/>
    <property type="molecule type" value="Genomic_DNA"/>
</dbReference>
<reference evidence="1" key="1">
    <citation type="journal article" date="2014" name="Front. Microbiol.">
        <title>High frequency of phylogenetically diverse reductive dehalogenase-homologous genes in deep subseafloor sedimentary metagenomes.</title>
        <authorList>
            <person name="Kawai M."/>
            <person name="Futagami T."/>
            <person name="Toyoda A."/>
            <person name="Takaki Y."/>
            <person name="Nishi S."/>
            <person name="Hori S."/>
            <person name="Arai W."/>
            <person name="Tsubouchi T."/>
            <person name="Morono Y."/>
            <person name="Uchiyama I."/>
            <person name="Ito T."/>
            <person name="Fujiyama A."/>
            <person name="Inagaki F."/>
            <person name="Takami H."/>
        </authorList>
    </citation>
    <scope>NUCLEOTIDE SEQUENCE</scope>
    <source>
        <strain evidence="1">Expedition CK06-06</strain>
    </source>
</reference>
<dbReference type="AlphaFoldDB" id="X1K235"/>
<dbReference type="Gene3D" id="3.10.450.620">
    <property type="entry name" value="JHP933, nucleotidyltransferase-like core domain"/>
    <property type="match status" value="1"/>
</dbReference>
<protein>
    <recommendedName>
        <fullName evidence="2">Nucleotidyl transferase AbiEii/AbiGii toxin family protein</fullName>
    </recommendedName>
</protein>
<evidence type="ECO:0008006" key="2">
    <source>
        <dbReference type="Google" id="ProtNLM"/>
    </source>
</evidence>